<gene>
    <name evidence="2" type="ORF">RM446_06605</name>
</gene>
<name>A0ABU2KRM9_9ACTN</name>
<proteinExistence type="predicted"/>
<dbReference type="Proteomes" id="UP001183226">
    <property type="component" value="Unassembled WGS sequence"/>
</dbReference>
<dbReference type="Pfam" id="PF14864">
    <property type="entry name" value="Alkyl_sulf_C"/>
    <property type="match status" value="1"/>
</dbReference>
<dbReference type="InterPro" id="IPR036527">
    <property type="entry name" value="SCP2_sterol-bd_dom_sf"/>
</dbReference>
<comment type="caution">
    <text evidence="2">The sequence shown here is derived from an EMBL/GenBank/DDBJ whole genome shotgun (WGS) entry which is preliminary data.</text>
</comment>
<evidence type="ECO:0000313" key="2">
    <source>
        <dbReference type="EMBL" id="MDT0301783.1"/>
    </source>
</evidence>
<accession>A0ABU2KRM9</accession>
<dbReference type="SUPFAM" id="SSF55718">
    <property type="entry name" value="SCP-like"/>
    <property type="match status" value="1"/>
</dbReference>
<keyword evidence="3" id="KW-1185">Reference proteome</keyword>
<feature type="domain" description="Alkyl sulfatase C-terminal" evidence="1">
    <location>
        <begin position="8"/>
        <end position="82"/>
    </location>
</feature>
<protein>
    <submittedName>
        <fullName evidence="2">Alkyl sulfatase C-terminal domain-containing protein</fullName>
    </submittedName>
</protein>
<evidence type="ECO:0000259" key="1">
    <source>
        <dbReference type="Pfam" id="PF14864"/>
    </source>
</evidence>
<reference evidence="3" key="1">
    <citation type="submission" date="2023-07" db="EMBL/GenBank/DDBJ databases">
        <title>30 novel species of actinomycetes from the DSMZ collection.</title>
        <authorList>
            <person name="Nouioui I."/>
        </authorList>
    </citation>
    <scope>NUCLEOTIDE SEQUENCE [LARGE SCALE GENOMIC DNA]</scope>
    <source>
        <strain evidence="3">DSM 45055</strain>
    </source>
</reference>
<dbReference type="InterPro" id="IPR029229">
    <property type="entry name" value="Alkyl_sulf_C"/>
</dbReference>
<evidence type="ECO:0000313" key="3">
    <source>
        <dbReference type="Proteomes" id="UP001183226"/>
    </source>
</evidence>
<organism evidence="2 3">
    <name type="scientific">Streptomonospora wellingtoniae</name>
    <dbReference type="NCBI Taxonomy" id="3075544"/>
    <lineage>
        <taxon>Bacteria</taxon>
        <taxon>Bacillati</taxon>
        <taxon>Actinomycetota</taxon>
        <taxon>Actinomycetes</taxon>
        <taxon>Streptosporangiales</taxon>
        <taxon>Nocardiopsidaceae</taxon>
        <taxon>Streptomonospora</taxon>
    </lineage>
</organism>
<sequence>MLTLRGAGEHHRALLSNGVLIHYPDPAGGTADLSVTLPLHRLAGVLATGDIDGVQHEGDAGVLRRLASVLDEPRPDFPIVTP</sequence>
<dbReference type="EMBL" id="JAVREK010000005">
    <property type="protein sequence ID" value="MDT0301783.1"/>
    <property type="molecule type" value="Genomic_DNA"/>
</dbReference>
<dbReference type="Gene3D" id="3.30.1050.10">
    <property type="entry name" value="SCP2 sterol-binding domain"/>
    <property type="match status" value="1"/>
</dbReference>